<evidence type="ECO:0000256" key="9">
    <source>
        <dbReference type="ARBA" id="ARBA00022777"/>
    </source>
</evidence>
<gene>
    <name evidence="17" type="ORF">EYB31_05255</name>
</gene>
<keyword evidence="11 14" id="KW-1133">Transmembrane helix</keyword>
<feature type="domain" description="Histidine kinase" evidence="15">
    <location>
        <begin position="329"/>
        <end position="538"/>
    </location>
</feature>
<dbReference type="RefSeq" id="WP_131012239.1">
    <property type="nucleotide sequence ID" value="NZ_SIRE01000004.1"/>
</dbReference>
<dbReference type="OrthoDB" id="9780718at2"/>
<dbReference type="InterPro" id="IPR003660">
    <property type="entry name" value="HAMP_dom"/>
</dbReference>
<evidence type="ECO:0000256" key="4">
    <source>
        <dbReference type="ARBA" id="ARBA00022475"/>
    </source>
</evidence>
<keyword evidence="9 17" id="KW-0418">Kinase</keyword>
<evidence type="ECO:0000313" key="17">
    <source>
        <dbReference type="EMBL" id="TBL80638.1"/>
    </source>
</evidence>
<dbReference type="InterPro" id="IPR050398">
    <property type="entry name" value="HssS/ArlS-like"/>
</dbReference>
<comment type="caution">
    <text evidence="17">The sequence shown here is derived from an EMBL/GenBank/DDBJ whole genome shotgun (WGS) entry which is preliminary data.</text>
</comment>
<dbReference type="PROSITE" id="PS50109">
    <property type="entry name" value="HIS_KIN"/>
    <property type="match status" value="1"/>
</dbReference>
<dbReference type="SMART" id="SM00304">
    <property type="entry name" value="HAMP"/>
    <property type="match status" value="1"/>
</dbReference>
<evidence type="ECO:0000256" key="2">
    <source>
        <dbReference type="ARBA" id="ARBA00004651"/>
    </source>
</evidence>
<dbReference type="CDD" id="cd00082">
    <property type="entry name" value="HisKA"/>
    <property type="match status" value="1"/>
</dbReference>
<evidence type="ECO:0000259" key="15">
    <source>
        <dbReference type="PROSITE" id="PS50109"/>
    </source>
</evidence>
<dbReference type="PANTHER" id="PTHR45528:SF1">
    <property type="entry name" value="SENSOR HISTIDINE KINASE CPXA"/>
    <property type="match status" value="1"/>
</dbReference>
<keyword evidence="12" id="KW-0902">Two-component regulatory system</keyword>
<keyword evidence="5" id="KW-0597">Phosphoprotein</keyword>
<dbReference type="PANTHER" id="PTHR45528">
    <property type="entry name" value="SENSOR HISTIDINE KINASE CPXA"/>
    <property type="match status" value="1"/>
</dbReference>
<dbReference type="GO" id="GO:0005524">
    <property type="term" value="F:ATP binding"/>
    <property type="evidence" value="ECO:0007669"/>
    <property type="project" value="UniProtKB-KW"/>
</dbReference>
<dbReference type="AlphaFoldDB" id="A0A4Q9DXV3"/>
<dbReference type="SMART" id="SM00387">
    <property type="entry name" value="HATPase_c"/>
    <property type="match status" value="1"/>
</dbReference>
<dbReference type="EC" id="2.7.13.3" evidence="3"/>
<dbReference type="SUPFAM" id="SSF158472">
    <property type="entry name" value="HAMP domain-like"/>
    <property type="match status" value="1"/>
</dbReference>
<evidence type="ECO:0000256" key="1">
    <source>
        <dbReference type="ARBA" id="ARBA00000085"/>
    </source>
</evidence>
<dbReference type="InterPro" id="IPR003594">
    <property type="entry name" value="HATPase_dom"/>
</dbReference>
<dbReference type="SUPFAM" id="SSF47384">
    <property type="entry name" value="Homodimeric domain of signal transducing histidine kinase"/>
    <property type="match status" value="1"/>
</dbReference>
<comment type="subcellular location">
    <subcellularLocation>
        <location evidence="2">Cell membrane</location>
        <topology evidence="2">Multi-pass membrane protein</topology>
    </subcellularLocation>
</comment>
<evidence type="ECO:0000259" key="16">
    <source>
        <dbReference type="PROSITE" id="PS50885"/>
    </source>
</evidence>
<keyword evidence="7 14" id="KW-0812">Transmembrane</keyword>
<dbReference type="InterPro" id="IPR036097">
    <property type="entry name" value="HisK_dim/P_sf"/>
</dbReference>
<dbReference type="EMBL" id="SIRE01000004">
    <property type="protein sequence ID" value="TBL80638.1"/>
    <property type="molecule type" value="Genomic_DNA"/>
</dbReference>
<keyword evidence="4" id="KW-1003">Cell membrane</keyword>
<evidence type="ECO:0000256" key="6">
    <source>
        <dbReference type="ARBA" id="ARBA00022679"/>
    </source>
</evidence>
<keyword evidence="6" id="KW-0808">Transferase</keyword>
<comment type="catalytic activity">
    <reaction evidence="1">
        <text>ATP + protein L-histidine = ADP + protein N-phospho-L-histidine.</text>
        <dbReference type="EC" id="2.7.13.3"/>
    </reaction>
</comment>
<dbReference type="SUPFAM" id="SSF55874">
    <property type="entry name" value="ATPase domain of HSP90 chaperone/DNA topoisomerase II/histidine kinase"/>
    <property type="match status" value="1"/>
</dbReference>
<protein>
    <recommendedName>
        <fullName evidence="3">histidine kinase</fullName>
        <ecNumber evidence="3">2.7.13.3</ecNumber>
    </recommendedName>
</protein>
<dbReference type="InterPro" id="IPR003661">
    <property type="entry name" value="HisK_dim/P_dom"/>
</dbReference>
<evidence type="ECO:0000256" key="10">
    <source>
        <dbReference type="ARBA" id="ARBA00022840"/>
    </source>
</evidence>
<evidence type="ECO:0000256" key="5">
    <source>
        <dbReference type="ARBA" id="ARBA00022553"/>
    </source>
</evidence>
<proteinExistence type="predicted"/>
<feature type="transmembrane region" description="Helical" evidence="14">
    <location>
        <begin position="245"/>
        <end position="271"/>
    </location>
</feature>
<dbReference type="SMART" id="SM00388">
    <property type="entry name" value="HisKA"/>
    <property type="match status" value="1"/>
</dbReference>
<dbReference type="Gene3D" id="1.10.287.130">
    <property type="match status" value="1"/>
</dbReference>
<evidence type="ECO:0000256" key="12">
    <source>
        <dbReference type="ARBA" id="ARBA00023012"/>
    </source>
</evidence>
<dbReference type="GO" id="GO:0000155">
    <property type="term" value="F:phosphorelay sensor kinase activity"/>
    <property type="evidence" value="ECO:0007669"/>
    <property type="project" value="InterPro"/>
</dbReference>
<evidence type="ECO:0000256" key="7">
    <source>
        <dbReference type="ARBA" id="ARBA00022692"/>
    </source>
</evidence>
<accession>A0A4Q9DXV3</accession>
<organism evidence="17 18">
    <name type="scientific">Paenibacillus thalictri</name>
    <dbReference type="NCBI Taxonomy" id="2527873"/>
    <lineage>
        <taxon>Bacteria</taxon>
        <taxon>Bacillati</taxon>
        <taxon>Bacillota</taxon>
        <taxon>Bacilli</taxon>
        <taxon>Bacillales</taxon>
        <taxon>Paenibacillaceae</taxon>
        <taxon>Paenibacillus</taxon>
    </lineage>
</organism>
<evidence type="ECO:0000256" key="8">
    <source>
        <dbReference type="ARBA" id="ARBA00022741"/>
    </source>
</evidence>
<dbReference type="Pfam" id="PF00672">
    <property type="entry name" value="HAMP"/>
    <property type="match status" value="1"/>
</dbReference>
<name>A0A4Q9DXV3_9BACL</name>
<dbReference type="GO" id="GO:0005886">
    <property type="term" value="C:plasma membrane"/>
    <property type="evidence" value="ECO:0007669"/>
    <property type="project" value="UniProtKB-SubCell"/>
</dbReference>
<keyword evidence="8" id="KW-0547">Nucleotide-binding</keyword>
<dbReference type="CDD" id="cd06225">
    <property type="entry name" value="HAMP"/>
    <property type="match status" value="1"/>
</dbReference>
<sequence length="544" mass="60893">MRTRVGQWPLAVKLWGAFAALTLLIFTLLAVLLPWTLKGFFTEQIYDILLDTQRGLRVDQTAPAMPALRVSIPAAAVTVVGPPDLASTTSSNTGATAASTITEMSSFTPTIPTTISMKQLITMPADQKEDQAIAVAGKPAALALATRISAPEGPAIQHFMISGSTDAQTTTAMSTLTAATSIERPFVQAMEQDALAQVVPLKKYTLSIDDRSIFYVIRKELIQNEPSYIVSYAWGNYRNDLVMTMFYRLMLLMVGLIVLSWLPCLGLARYFTRPLVQMERHVGKLAEREWHEPFETKRKDEIGRLAKAIESMRQRLVRQDRAQQFFLQHTSHELKTPVMVIRSYAQSIYDGIFPKGTLHESVSVIMKEGERLEKRIRDLLLLNKLNYLTAREKPFQPFHLNEIIEDTVDRLRYRRPEIGWEMTLDPDIRLRGDAEQWKVMMENILDNQLRYAAGHIQIAAQTGTAEGLLPVIRISNDGPHLDEAIAESLFEPFRSGGDGQFGLGLAIVKQIAEHHGMQVRAANEPEGVAFYIEPKQAAGSSDTE</sequence>
<dbReference type="InterPro" id="IPR036890">
    <property type="entry name" value="HATPase_C_sf"/>
</dbReference>
<dbReference type="Gene3D" id="6.10.340.10">
    <property type="match status" value="1"/>
</dbReference>
<evidence type="ECO:0000256" key="13">
    <source>
        <dbReference type="ARBA" id="ARBA00023136"/>
    </source>
</evidence>
<reference evidence="17 18" key="1">
    <citation type="submission" date="2019-02" db="EMBL/GenBank/DDBJ databases">
        <title>Paenibacillus sp. nov., isolated from surface-sterilized tissue of Thalictrum simplex L.</title>
        <authorList>
            <person name="Tuo L."/>
        </authorList>
    </citation>
    <scope>NUCLEOTIDE SEQUENCE [LARGE SCALE GENOMIC DNA]</scope>
    <source>
        <strain evidence="17 18">N2SHLJ1</strain>
    </source>
</reference>
<evidence type="ECO:0000256" key="14">
    <source>
        <dbReference type="SAM" id="Phobius"/>
    </source>
</evidence>
<dbReference type="Gene3D" id="3.30.565.10">
    <property type="entry name" value="Histidine kinase-like ATPase, C-terminal domain"/>
    <property type="match status" value="1"/>
</dbReference>
<keyword evidence="10" id="KW-0067">ATP-binding</keyword>
<evidence type="ECO:0000313" key="18">
    <source>
        <dbReference type="Proteomes" id="UP000293142"/>
    </source>
</evidence>
<dbReference type="InterPro" id="IPR005467">
    <property type="entry name" value="His_kinase_dom"/>
</dbReference>
<keyword evidence="18" id="KW-1185">Reference proteome</keyword>
<evidence type="ECO:0000256" key="11">
    <source>
        <dbReference type="ARBA" id="ARBA00022989"/>
    </source>
</evidence>
<feature type="transmembrane region" description="Helical" evidence="14">
    <location>
        <begin position="12"/>
        <end position="35"/>
    </location>
</feature>
<evidence type="ECO:0000256" key="3">
    <source>
        <dbReference type="ARBA" id="ARBA00012438"/>
    </source>
</evidence>
<dbReference type="PROSITE" id="PS50885">
    <property type="entry name" value="HAMP"/>
    <property type="match status" value="1"/>
</dbReference>
<feature type="domain" description="HAMP" evidence="16">
    <location>
        <begin position="269"/>
        <end position="321"/>
    </location>
</feature>
<dbReference type="Pfam" id="PF02518">
    <property type="entry name" value="HATPase_c"/>
    <property type="match status" value="1"/>
</dbReference>
<dbReference type="Proteomes" id="UP000293142">
    <property type="component" value="Unassembled WGS sequence"/>
</dbReference>
<keyword evidence="13 14" id="KW-0472">Membrane</keyword>
<dbReference type="Pfam" id="PF00512">
    <property type="entry name" value="HisKA"/>
    <property type="match status" value="1"/>
</dbReference>